<sequence length="83" mass="9318">MKLHQFIFTTILLITAGMSQAGTVQKQVTFDPSWCKYYCMGEADKECGANMKCFRYIYKSCMDNSAAVGRCARWKTPVTAASI</sequence>
<dbReference type="Proteomes" id="UP000186268">
    <property type="component" value="Unassembled WGS sequence"/>
</dbReference>
<protein>
    <submittedName>
        <fullName evidence="2">Uncharacterized protein</fullName>
    </submittedName>
</protein>
<reference evidence="2 3" key="1">
    <citation type="submission" date="2016-09" db="EMBL/GenBank/DDBJ databases">
        <title>Xenorhabdus thuongxuanensis sp. nov. and Xenorhabdus eapokensis sp. nov., isolated from Steinernema species.</title>
        <authorList>
            <person name="Kaempfer P."/>
            <person name="Tobias N.J."/>
            <person name="Phan Ke L."/>
            <person name="Bode H.B."/>
            <person name="Glaeser S.P."/>
        </authorList>
    </citation>
    <scope>NUCLEOTIDE SEQUENCE [LARGE SCALE GENOMIC DNA]</scope>
    <source>
        <strain evidence="2 3">DL20</strain>
    </source>
</reference>
<gene>
    <name evidence="2" type="ORF">Xedl_02385</name>
</gene>
<keyword evidence="1" id="KW-0732">Signal</keyword>
<feature type="signal peptide" evidence="1">
    <location>
        <begin position="1"/>
        <end position="21"/>
    </location>
</feature>
<dbReference type="AlphaFoldDB" id="A0A1Q5TPR7"/>
<evidence type="ECO:0000313" key="3">
    <source>
        <dbReference type="Proteomes" id="UP000186268"/>
    </source>
</evidence>
<dbReference type="RefSeq" id="WP_074023908.1">
    <property type="nucleotide sequence ID" value="NZ_CAWNAG010000068.1"/>
</dbReference>
<name>A0A1Q5TPR7_9GAMM</name>
<evidence type="ECO:0000313" key="2">
    <source>
        <dbReference type="EMBL" id="OKP02226.1"/>
    </source>
</evidence>
<keyword evidence="3" id="KW-1185">Reference proteome</keyword>
<accession>A0A1Q5TPR7</accession>
<dbReference type="EMBL" id="MKGQ01000016">
    <property type="protein sequence ID" value="OKP02226.1"/>
    <property type="molecule type" value="Genomic_DNA"/>
</dbReference>
<proteinExistence type="predicted"/>
<dbReference type="OrthoDB" id="6445701at2"/>
<evidence type="ECO:0000256" key="1">
    <source>
        <dbReference type="SAM" id="SignalP"/>
    </source>
</evidence>
<organism evidence="2 3">
    <name type="scientific">Xenorhabdus eapokensis</name>
    <dbReference type="NCBI Taxonomy" id="1873482"/>
    <lineage>
        <taxon>Bacteria</taxon>
        <taxon>Pseudomonadati</taxon>
        <taxon>Pseudomonadota</taxon>
        <taxon>Gammaproteobacteria</taxon>
        <taxon>Enterobacterales</taxon>
        <taxon>Morganellaceae</taxon>
        <taxon>Xenorhabdus</taxon>
    </lineage>
</organism>
<feature type="chain" id="PRO_5012276413" evidence="1">
    <location>
        <begin position="22"/>
        <end position="83"/>
    </location>
</feature>
<comment type="caution">
    <text evidence="2">The sequence shown here is derived from an EMBL/GenBank/DDBJ whole genome shotgun (WGS) entry which is preliminary data.</text>
</comment>